<proteinExistence type="inferred from homology"/>
<dbReference type="InterPro" id="IPR045276">
    <property type="entry name" value="YbiO_bact"/>
</dbReference>
<dbReference type="GO" id="GO:0005886">
    <property type="term" value="C:plasma membrane"/>
    <property type="evidence" value="ECO:0007669"/>
    <property type="project" value="UniProtKB-SubCell"/>
</dbReference>
<feature type="transmembrane region" description="Helical" evidence="7">
    <location>
        <begin position="13"/>
        <end position="34"/>
    </location>
</feature>
<dbReference type="AlphaFoldDB" id="A0A263BXW3"/>
<dbReference type="Pfam" id="PF21088">
    <property type="entry name" value="MS_channel_1st"/>
    <property type="match status" value="1"/>
</dbReference>
<dbReference type="SUPFAM" id="SSF82861">
    <property type="entry name" value="Mechanosensitive channel protein MscS (YggB), transmembrane region"/>
    <property type="match status" value="1"/>
</dbReference>
<feature type="transmembrane region" description="Helical" evidence="7">
    <location>
        <begin position="94"/>
        <end position="124"/>
    </location>
</feature>
<dbReference type="Pfam" id="PF21082">
    <property type="entry name" value="MS_channel_3rd"/>
    <property type="match status" value="1"/>
</dbReference>
<evidence type="ECO:0000256" key="4">
    <source>
        <dbReference type="ARBA" id="ARBA00022692"/>
    </source>
</evidence>
<dbReference type="InterPro" id="IPR049142">
    <property type="entry name" value="MS_channel_1st"/>
</dbReference>
<reference evidence="11 12" key="2">
    <citation type="submission" date="2017-09" db="EMBL/GenBank/DDBJ databases">
        <title>Bacillus patelloidae sp. nov., isolated from the intestinal tract of a marine limpet.</title>
        <authorList>
            <person name="Liu R."/>
            <person name="Dong C."/>
            <person name="Shao Z."/>
        </authorList>
    </citation>
    <scope>NUCLEOTIDE SEQUENCE [LARGE SCALE GENOMIC DNA]</scope>
    <source>
        <strain evidence="11 12">SA5d-4</strain>
    </source>
</reference>
<dbReference type="PANTHER" id="PTHR30460">
    <property type="entry name" value="MODERATE CONDUCTANCE MECHANOSENSITIVE CHANNEL YBIO"/>
    <property type="match status" value="1"/>
</dbReference>
<dbReference type="Gene3D" id="2.30.30.60">
    <property type="match status" value="1"/>
</dbReference>
<keyword evidence="12" id="KW-1185">Reference proteome</keyword>
<feature type="domain" description="Mechanosensitive ion channel transmembrane helices 2/3" evidence="10">
    <location>
        <begin position="69"/>
        <end position="110"/>
    </location>
</feature>
<evidence type="ECO:0000259" key="8">
    <source>
        <dbReference type="Pfam" id="PF00924"/>
    </source>
</evidence>
<keyword evidence="3" id="KW-1003">Cell membrane</keyword>
<evidence type="ECO:0000256" key="5">
    <source>
        <dbReference type="ARBA" id="ARBA00022989"/>
    </source>
</evidence>
<dbReference type="InterPro" id="IPR011066">
    <property type="entry name" value="MscS_channel_C_sf"/>
</dbReference>
<sequence length="280" mass="30989">MVEWIENIKWNELMVAVGVNLLQILAIIIVFLIAKKIGNNVLHRSFERLSKKDDISIQRVKTLEKLSFNIITYVFGFIAIVMIFEVFGLDTKTLIAGAGVLGLAIGFGAQGLVSDVVTGFFLLIEKQIEVDNYVTMAGYSGIVEEVGLKTTTVRGFDGTLNYIPNREISSLSNHSRGNMRALVDIGISYNDDIDKAMTVLQDACDAVAAESPEIVEGPNVLGVQSFGSSDVVLRVVAKTENMQQWAIERKLRKAIKEAFDKNNIEIPYPHQVYISKTEEA</sequence>
<protein>
    <submittedName>
        <fullName evidence="11">Mechanosensitive ion channel protein</fullName>
    </submittedName>
</protein>
<feature type="domain" description="Mechanosensitive ion channel MscS" evidence="8">
    <location>
        <begin position="112"/>
        <end position="176"/>
    </location>
</feature>
<dbReference type="EMBL" id="NPIA01000001">
    <property type="protein sequence ID" value="OZM58412.1"/>
    <property type="molecule type" value="Genomic_DNA"/>
</dbReference>
<evidence type="ECO:0000259" key="9">
    <source>
        <dbReference type="Pfam" id="PF21082"/>
    </source>
</evidence>
<evidence type="ECO:0000256" key="1">
    <source>
        <dbReference type="ARBA" id="ARBA00004651"/>
    </source>
</evidence>
<keyword evidence="6 7" id="KW-0472">Membrane</keyword>
<reference evidence="12" key="1">
    <citation type="submission" date="2017-08" db="EMBL/GenBank/DDBJ databases">
        <authorList>
            <person name="Huang Z."/>
        </authorList>
    </citation>
    <scope>NUCLEOTIDE SEQUENCE [LARGE SCALE GENOMIC DNA]</scope>
    <source>
        <strain evidence="12">SA5d-4</strain>
    </source>
</reference>
<evidence type="ECO:0000256" key="3">
    <source>
        <dbReference type="ARBA" id="ARBA00022475"/>
    </source>
</evidence>
<dbReference type="Gene3D" id="1.10.287.1260">
    <property type="match status" value="1"/>
</dbReference>
<evidence type="ECO:0000256" key="6">
    <source>
        <dbReference type="ARBA" id="ARBA00023136"/>
    </source>
</evidence>
<accession>A0A263BXW3</accession>
<dbReference type="InterPro" id="IPR010920">
    <property type="entry name" value="LSM_dom_sf"/>
</dbReference>
<dbReference type="InterPro" id="IPR011014">
    <property type="entry name" value="MscS_channel_TM-2"/>
</dbReference>
<dbReference type="InterPro" id="IPR023408">
    <property type="entry name" value="MscS_beta-dom_sf"/>
</dbReference>
<dbReference type="Pfam" id="PF00924">
    <property type="entry name" value="MS_channel_2nd"/>
    <property type="match status" value="1"/>
</dbReference>
<gene>
    <name evidence="11" type="ORF">CIB95_02265</name>
</gene>
<comment type="caution">
    <text evidence="11">The sequence shown here is derived from an EMBL/GenBank/DDBJ whole genome shotgun (WGS) entry which is preliminary data.</text>
</comment>
<dbReference type="Proteomes" id="UP000217083">
    <property type="component" value="Unassembled WGS sequence"/>
</dbReference>
<dbReference type="InterPro" id="IPR006685">
    <property type="entry name" value="MscS_channel_2nd"/>
</dbReference>
<dbReference type="InterPro" id="IPR049278">
    <property type="entry name" value="MS_channel_C"/>
</dbReference>
<dbReference type="FunFam" id="3.30.70.100:FF:000018">
    <property type="entry name" value="MscS mechanosensitive ion channel"/>
    <property type="match status" value="1"/>
</dbReference>
<dbReference type="SUPFAM" id="SSF82689">
    <property type="entry name" value="Mechanosensitive channel protein MscS (YggB), C-terminal domain"/>
    <property type="match status" value="1"/>
</dbReference>
<keyword evidence="5 7" id="KW-1133">Transmembrane helix</keyword>
<organism evidence="11 12">
    <name type="scientific">Lottiidibacillus patelloidae</name>
    <dbReference type="NCBI Taxonomy" id="2670334"/>
    <lineage>
        <taxon>Bacteria</taxon>
        <taxon>Bacillati</taxon>
        <taxon>Bacillota</taxon>
        <taxon>Bacilli</taxon>
        <taxon>Bacillales</taxon>
        <taxon>Bacillaceae</taxon>
        <taxon>Lottiidibacillus</taxon>
    </lineage>
</organism>
<dbReference type="PANTHER" id="PTHR30460:SF0">
    <property type="entry name" value="MODERATE CONDUCTANCE MECHANOSENSITIVE CHANNEL YBIO"/>
    <property type="match status" value="1"/>
</dbReference>
<comment type="similarity">
    <text evidence="2">Belongs to the MscS (TC 1.A.23) family.</text>
</comment>
<evidence type="ECO:0000256" key="2">
    <source>
        <dbReference type="ARBA" id="ARBA00008017"/>
    </source>
</evidence>
<keyword evidence="4 7" id="KW-0812">Transmembrane</keyword>
<evidence type="ECO:0000256" key="7">
    <source>
        <dbReference type="SAM" id="Phobius"/>
    </source>
</evidence>
<feature type="transmembrane region" description="Helical" evidence="7">
    <location>
        <begin position="66"/>
        <end position="88"/>
    </location>
</feature>
<evidence type="ECO:0000313" key="11">
    <source>
        <dbReference type="EMBL" id="OZM58412.1"/>
    </source>
</evidence>
<name>A0A263BXW3_9BACI</name>
<comment type="subcellular location">
    <subcellularLocation>
        <location evidence="1">Cell membrane</location>
        <topology evidence="1">Multi-pass membrane protein</topology>
    </subcellularLocation>
</comment>
<dbReference type="GO" id="GO:0008381">
    <property type="term" value="F:mechanosensitive monoatomic ion channel activity"/>
    <property type="evidence" value="ECO:0007669"/>
    <property type="project" value="InterPro"/>
</dbReference>
<dbReference type="RefSeq" id="WP_094921269.1">
    <property type="nucleotide sequence ID" value="NZ_NPIA01000001.1"/>
</dbReference>
<evidence type="ECO:0000313" key="12">
    <source>
        <dbReference type="Proteomes" id="UP000217083"/>
    </source>
</evidence>
<evidence type="ECO:0000259" key="10">
    <source>
        <dbReference type="Pfam" id="PF21088"/>
    </source>
</evidence>
<dbReference type="SUPFAM" id="SSF50182">
    <property type="entry name" value="Sm-like ribonucleoproteins"/>
    <property type="match status" value="1"/>
</dbReference>
<dbReference type="Gene3D" id="3.30.70.100">
    <property type="match status" value="1"/>
</dbReference>
<feature type="domain" description="Mechanosensitive ion channel MscS C-terminal" evidence="9">
    <location>
        <begin position="183"/>
        <end position="266"/>
    </location>
</feature>